<evidence type="ECO:0000256" key="12">
    <source>
        <dbReference type="RuleBase" id="RU361205"/>
    </source>
</evidence>
<dbReference type="AlphaFoldDB" id="A0A7I9VL83"/>
<evidence type="ECO:0000256" key="7">
    <source>
        <dbReference type="ARBA" id="ARBA00022679"/>
    </source>
</evidence>
<dbReference type="PROSITE" id="PS00793">
    <property type="entry name" value="DHPS_2"/>
    <property type="match status" value="1"/>
</dbReference>
<dbReference type="GO" id="GO:0046654">
    <property type="term" value="P:tetrahydrofolate biosynthetic process"/>
    <property type="evidence" value="ECO:0007669"/>
    <property type="project" value="UniProtKB-UniPathway"/>
</dbReference>
<dbReference type="InterPro" id="IPR000489">
    <property type="entry name" value="Pterin-binding_dom"/>
</dbReference>
<evidence type="ECO:0000256" key="9">
    <source>
        <dbReference type="ARBA" id="ARBA00022842"/>
    </source>
</evidence>
<dbReference type="EC" id="2.5.1.15" evidence="5 12"/>
<keyword evidence="10 12" id="KW-0289">Folate biosynthesis</keyword>
<dbReference type="PANTHER" id="PTHR20941:SF1">
    <property type="entry name" value="FOLIC ACID SYNTHESIS PROTEIN FOL1"/>
    <property type="match status" value="1"/>
</dbReference>
<keyword evidence="7 12" id="KW-0808">Transferase</keyword>
<evidence type="ECO:0000256" key="3">
    <source>
        <dbReference type="ARBA" id="ARBA00004763"/>
    </source>
</evidence>
<dbReference type="EMBL" id="BJTG01000004">
    <property type="protein sequence ID" value="GEJ57173.1"/>
    <property type="molecule type" value="Genomic_DNA"/>
</dbReference>
<dbReference type="Proteomes" id="UP000503640">
    <property type="component" value="Unassembled WGS sequence"/>
</dbReference>
<dbReference type="GO" id="GO:0046872">
    <property type="term" value="F:metal ion binding"/>
    <property type="evidence" value="ECO:0007669"/>
    <property type="project" value="UniProtKB-KW"/>
</dbReference>
<dbReference type="Gene3D" id="3.20.20.20">
    <property type="entry name" value="Dihydropteroate synthase-like"/>
    <property type="match status" value="1"/>
</dbReference>
<evidence type="ECO:0000259" key="13">
    <source>
        <dbReference type="PROSITE" id="PS50972"/>
    </source>
</evidence>
<keyword evidence="15" id="KW-1185">Reference proteome</keyword>
<evidence type="ECO:0000256" key="1">
    <source>
        <dbReference type="ARBA" id="ARBA00000012"/>
    </source>
</evidence>
<comment type="pathway">
    <text evidence="3 12">Cofactor biosynthesis; tetrahydrofolate biosynthesis; 7,8-dihydrofolate from 2-amino-4-hydroxy-6-hydroxymethyl-7,8-dihydropteridine diphosphate and 4-aminobenzoate: step 1/2.</text>
</comment>
<organism evidence="14 15">
    <name type="scientific">Anaeromyxobacter diazotrophicus</name>
    <dbReference type="NCBI Taxonomy" id="2590199"/>
    <lineage>
        <taxon>Bacteria</taxon>
        <taxon>Pseudomonadati</taxon>
        <taxon>Myxococcota</taxon>
        <taxon>Myxococcia</taxon>
        <taxon>Myxococcales</taxon>
        <taxon>Cystobacterineae</taxon>
        <taxon>Anaeromyxobacteraceae</taxon>
        <taxon>Anaeromyxobacter</taxon>
    </lineage>
</organism>
<dbReference type="PROSITE" id="PS50972">
    <property type="entry name" value="PTERIN_BINDING"/>
    <property type="match status" value="1"/>
</dbReference>
<evidence type="ECO:0000313" key="14">
    <source>
        <dbReference type="EMBL" id="GEJ57173.1"/>
    </source>
</evidence>
<dbReference type="FunFam" id="3.20.20.20:FF:000006">
    <property type="entry name" value="Dihydropteroate synthase"/>
    <property type="match status" value="1"/>
</dbReference>
<evidence type="ECO:0000256" key="2">
    <source>
        <dbReference type="ARBA" id="ARBA00001946"/>
    </source>
</evidence>
<comment type="cofactor">
    <cofactor evidence="2 12">
        <name>Mg(2+)</name>
        <dbReference type="ChEBI" id="CHEBI:18420"/>
    </cofactor>
</comment>
<dbReference type="GO" id="GO:0005829">
    <property type="term" value="C:cytosol"/>
    <property type="evidence" value="ECO:0007669"/>
    <property type="project" value="TreeGrafter"/>
</dbReference>
<evidence type="ECO:0000256" key="8">
    <source>
        <dbReference type="ARBA" id="ARBA00022723"/>
    </source>
</evidence>
<comment type="catalytic activity">
    <reaction evidence="1">
        <text>(7,8-dihydropterin-6-yl)methyl diphosphate + 4-aminobenzoate = 7,8-dihydropteroate + diphosphate</text>
        <dbReference type="Rhea" id="RHEA:19949"/>
        <dbReference type="ChEBI" id="CHEBI:17836"/>
        <dbReference type="ChEBI" id="CHEBI:17839"/>
        <dbReference type="ChEBI" id="CHEBI:33019"/>
        <dbReference type="ChEBI" id="CHEBI:72950"/>
        <dbReference type="EC" id="2.5.1.15"/>
    </reaction>
</comment>
<evidence type="ECO:0000256" key="11">
    <source>
        <dbReference type="ARBA" id="ARBA00030193"/>
    </source>
</evidence>
<dbReference type="NCBIfam" id="TIGR01496">
    <property type="entry name" value="DHPS"/>
    <property type="match status" value="1"/>
</dbReference>
<evidence type="ECO:0000256" key="6">
    <source>
        <dbReference type="ARBA" id="ARBA00016919"/>
    </source>
</evidence>
<keyword evidence="9 12" id="KW-0460">Magnesium</keyword>
<accession>A0A7I9VL83</accession>
<dbReference type="PROSITE" id="PS00792">
    <property type="entry name" value="DHPS_1"/>
    <property type="match status" value="1"/>
</dbReference>
<dbReference type="Pfam" id="PF00809">
    <property type="entry name" value="Pterin_bind"/>
    <property type="match status" value="1"/>
</dbReference>
<dbReference type="InterPro" id="IPR006390">
    <property type="entry name" value="DHP_synth_dom"/>
</dbReference>
<evidence type="ECO:0000256" key="4">
    <source>
        <dbReference type="ARBA" id="ARBA00009503"/>
    </source>
</evidence>
<evidence type="ECO:0000313" key="15">
    <source>
        <dbReference type="Proteomes" id="UP000503640"/>
    </source>
</evidence>
<dbReference type="RefSeq" id="WP_235969547.1">
    <property type="nucleotide sequence ID" value="NZ_BJTG01000004.1"/>
</dbReference>
<evidence type="ECO:0000256" key="5">
    <source>
        <dbReference type="ARBA" id="ARBA00012458"/>
    </source>
</evidence>
<keyword evidence="8 12" id="KW-0479">Metal-binding</keyword>
<comment type="function">
    <text evidence="12">Catalyzes the condensation of para-aminobenzoate (pABA) with 6-hydroxymethyl-7,8-dihydropterin diphosphate (DHPt-PP) to form 7,8-dihydropteroate (H2Pte), the immediate precursor of folate derivatives.</text>
</comment>
<name>A0A7I9VL83_9BACT</name>
<reference evidence="15" key="1">
    <citation type="journal article" date="2020" name="Appl. Environ. Microbiol.">
        <title>Diazotrophic Anaeromyxobacter Isolates from Soils.</title>
        <authorList>
            <person name="Masuda Y."/>
            <person name="Yamanaka H."/>
            <person name="Xu Z.X."/>
            <person name="Shiratori Y."/>
            <person name="Aono T."/>
            <person name="Amachi S."/>
            <person name="Senoo K."/>
            <person name="Itoh H."/>
        </authorList>
    </citation>
    <scope>NUCLEOTIDE SEQUENCE [LARGE SCALE GENOMIC DNA]</scope>
    <source>
        <strain evidence="15">R267</strain>
    </source>
</reference>
<evidence type="ECO:0000256" key="10">
    <source>
        <dbReference type="ARBA" id="ARBA00022909"/>
    </source>
</evidence>
<comment type="similarity">
    <text evidence="4 12">Belongs to the DHPS family.</text>
</comment>
<dbReference type="GO" id="GO:0004156">
    <property type="term" value="F:dihydropteroate synthase activity"/>
    <property type="evidence" value="ECO:0007669"/>
    <property type="project" value="UniProtKB-EC"/>
</dbReference>
<dbReference type="SUPFAM" id="SSF51717">
    <property type="entry name" value="Dihydropteroate synthetase-like"/>
    <property type="match status" value="1"/>
</dbReference>
<dbReference type="CDD" id="cd00739">
    <property type="entry name" value="DHPS"/>
    <property type="match status" value="1"/>
</dbReference>
<feature type="domain" description="Pterin-binding" evidence="13">
    <location>
        <begin position="16"/>
        <end position="269"/>
    </location>
</feature>
<comment type="caution">
    <text evidence="14">The sequence shown here is derived from an EMBL/GenBank/DDBJ whole genome shotgun (WGS) entry which is preliminary data.</text>
</comment>
<gene>
    <name evidence="14" type="primary">folP</name>
    <name evidence="14" type="ORF">AMYX_19140</name>
</gene>
<dbReference type="UniPathway" id="UPA00077">
    <property type="reaction ID" value="UER00156"/>
</dbReference>
<proteinExistence type="inferred from homology"/>
<protein>
    <recommendedName>
        <fullName evidence="6 12">Dihydropteroate synthase</fullName>
        <shortName evidence="12">DHPS</shortName>
        <ecNumber evidence="5 12">2.5.1.15</ecNumber>
    </recommendedName>
    <alternativeName>
        <fullName evidence="11 12">Dihydropteroate pyrophosphorylase</fullName>
    </alternativeName>
</protein>
<dbReference type="InterPro" id="IPR011005">
    <property type="entry name" value="Dihydropteroate_synth-like_sf"/>
</dbReference>
<dbReference type="InterPro" id="IPR045031">
    <property type="entry name" value="DHP_synth-like"/>
</dbReference>
<sequence length="284" mass="29068">MNPLRIGARVFDGPGPFLMGVVNATPDSFSDGGRFLDPEAARAHALRLVAEGADLLDLGGESTRPGAAEVSVAEELRRVVPVVEAIRAAGCTAPISVDTRKAAVARAALAAGADLVNDVSALADPAMAEVVAATGAPVVLMHMRGTPADMASRAVYADVGAEVERELAEALARAVRLGIPEARVVLDPGLGFAKRPEHDLRLLAELPRLRRLGRPLLVGPSRKSFIGRTTGAAVADRLPGTLAAVTACVLAGVELVRVHDVAAARQAAQVAAAIRSASSSAGEG</sequence>
<dbReference type="PANTHER" id="PTHR20941">
    <property type="entry name" value="FOLATE SYNTHESIS PROTEINS"/>
    <property type="match status" value="1"/>
</dbReference>
<dbReference type="GO" id="GO:0046656">
    <property type="term" value="P:folic acid biosynthetic process"/>
    <property type="evidence" value="ECO:0007669"/>
    <property type="project" value="UniProtKB-KW"/>
</dbReference>